<feature type="signal peptide" evidence="2">
    <location>
        <begin position="1"/>
        <end position="28"/>
    </location>
</feature>
<dbReference type="NCBIfam" id="TIGR01451">
    <property type="entry name" value="B_ant_repeat"/>
    <property type="match status" value="1"/>
</dbReference>
<evidence type="ECO:0000313" key="4">
    <source>
        <dbReference type="EMBL" id="SFU16698.1"/>
    </source>
</evidence>
<feature type="region of interest" description="Disordered" evidence="1">
    <location>
        <begin position="379"/>
        <end position="406"/>
    </location>
</feature>
<organism evidence="4 5">
    <name type="scientific">Pseudovibrio denitrificans</name>
    <dbReference type="NCBI Taxonomy" id="258256"/>
    <lineage>
        <taxon>Bacteria</taxon>
        <taxon>Pseudomonadati</taxon>
        <taxon>Pseudomonadota</taxon>
        <taxon>Alphaproteobacteria</taxon>
        <taxon>Hyphomicrobiales</taxon>
        <taxon>Stappiaceae</taxon>
        <taxon>Pseudovibrio</taxon>
    </lineage>
</organism>
<evidence type="ECO:0000313" key="5">
    <source>
        <dbReference type="Proteomes" id="UP000183371"/>
    </source>
</evidence>
<name>A0A1I7DYE1_9HYPH</name>
<dbReference type="AlphaFoldDB" id="A0A1I7DYE1"/>
<proteinExistence type="predicted"/>
<dbReference type="InterPro" id="IPR047589">
    <property type="entry name" value="DUF11_rpt"/>
</dbReference>
<reference evidence="5" key="1">
    <citation type="submission" date="2016-10" db="EMBL/GenBank/DDBJ databases">
        <authorList>
            <person name="Varghese N."/>
            <person name="Submissions S."/>
        </authorList>
    </citation>
    <scope>NUCLEOTIDE SEQUENCE [LARGE SCALE GENOMIC DNA]</scope>
    <source>
        <strain evidence="5">DSM 17465</strain>
    </source>
</reference>
<keyword evidence="2" id="KW-0732">Signal</keyword>
<evidence type="ECO:0000259" key="3">
    <source>
        <dbReference type="Pfam" id="PF01345"/>
    </source>
</evidence>
<dbReference type="EMBL" id="FPBD01000013">
    <property type="protein sequence ID" value="SFU16698.1"/>
    <property type="molecule type" value="Genomic_DNA"/>
</dbReference>
<dbReference type="Proteomes" id="UP000183371">
    <property type="component" value="Unassembled WGS sequence"/>
</dbReference>
<dbReference type="Pfam" id="PF01345">
    <property type="entry name" value="DUF11"/>
    <property type="match status" value="1"/>
</dbReference>
<dbReference type="RefSeq" id="WP_083417512.1">
    <property type="nucleotide sequence ID" value="NZ_FPBD01000013.1"/>
</dbReference>
<keyword evidence="5" id="KW-1185">Reference proteome</keyword>
<protein>
    <submittedName>
        <fullName evidence="4">Conserved repeat domain-containing protein</fullName>
    </submittedName>
</protein>
<accession>A0A1I7DYE1</accession>
<feature type="domain" description="DUF11" evidence="3">
    <location>
        <begin position="875"/>
        <end position="965"/>
    </location>
</feature>
<feature type="chain" id="PRO_5010354624" evidence="2">
    <location>
        <begin position="29"/>
        <end position="967"/>
    </location>
</feature>
<evidence type="ECO:0000256" key="2">
    <source>
        <dbReference type="SAM" id="SignalP"/>
    </source>
</evidence>
<feature type="region of interest" description="Disordered" evidence="1">
    <location>
        <begin position="544"/>
        <end position="571"/>
    </location>
</feature>
<dbReference type="InterPro" id="IPR001434">
    <property type="entry name" value="OmcB-like_DUF11"/>
</dbReference>
<gene>
    <name evidence="4" type="ORF">SAMN05444141_1133</name>
</gene>
<sequence length="967" mass="99846">MVGERHATSFKAGLVTYLMASVAGIAVAAAQSAPAGQVIGTQASATYVDAQGETVSITSNVVQSTVREIAAVDLGPDGPGGGAPDQSRSAPRLGRVTFHHELTNNGNDSDSFAITAADSSGDSADFQNIVVYADANRDGRPDSSTPLTTTPDLMPGDDYGIIVEASVSNSVAAGDNVDLTIIATSTKDNTVSDQNLNRVNIIDGALIETIKSFDRDRADPGDTRTVTLRYQNKTGVDTPVELKDVLDDNFTLVPGSIKWSHNSAGTDALITATQAGTDTTGNGGITLTSSLDAVDSDDVTFLISSVRGNSVGTISFDVVVNDETAVDRLENVAMVTSDTDNDGDIDSDDDSVQSNTAILEINGGGVQISIADAVATAKVDSGADGPSNLSSDPTDRSETDDDSTLNDVVEENEPLTQGARVPFEFVLSNNGNKSDRVQLTVENGTLPSDGPYLITDATGAPLQADPSGGYVVEVPGREGTNPGTTRVRVVVNLPVEFTRSASEDSHIATITATPKSGASADTSTLALKSEVNAGQVDLINRDTGSFNGDETPAAPEGNGGVGNAVADQTNAGNPFTTVVQQEPAQPLTFALQLTPGANSGGVYNLEASFAGNQLTDGNDGGFAADNVVDFPSGSEVEFRDNNGNTITNTGVLAADEAYEFTAHVTLPTNTSPDDYDIRFRAYSPVTGVDDQKLDRISVERFVDIGISPPTNENTILAGGVTEYKHTLTNNGNIDLMAGDVEVSDSPNNFQAVLYYDANANGEIDTGEPVISNLSQLSSSGLASGLASGEQANLILRVTAPATANTGVTDTITIIVGNALQVTGGIDADDAIELNNVSSDLTTIVGKVLELLKEQAADNECNGPADGAFGIGQLEISPGQCINYRVTATNNGDQPVEQVVIIDKTPDFTKLESSEAGTEINATNAGVAIGSENLEAIDDGGAGALQAEIGTLAPGQDGVLNYTVRVDE</sequence>
<evidence type="ECO:0000256" key="1">
    <source>
        <dbReference type="SAM" id="MobiDB-lite"/>
    </source>
</evidence>